<dbReference type="PANTHER" id="PTHR33371">
    <property type="entry name" value="INTERMEMBRANE PHOSPHOLIPID TRANSPORT SYSTEM BINDING PROTEIN MLAD-RELATED"/>
    <property type="match status" value="1"/>
</dbReference>
<dbReference type="AlphaFoldDB" id="K5BKK6"/>
<dbReference type="RefSeq" id="WP_005625146.1">
    <property type="nucleotide sequence ID" value="NZ_AMRA01000024.1"/>
</dbReference>
<dbReference type="InterPro" id="IPR003399">
    <property type="entry name" value="Mce/MlaD"/>
</dbReference>
<reference evidence="1 2" key="1">
    <citation type="journal article" date="2012" name="J. Bacteriol.">
        <title>Genome sequence of Mycobacterium hassiacum DSM 44199, a rare source of heat-stable mycobacterial proteins.</title>
        <authorList>
            <person name="Tiago I."/>
            <person name="Maranha A."/>
            <person name="Mendes V."/>
            <person name="Alarico S."/>
            <person name="Moynihan P.J."/>
            <person name="Clarke A.J."/>
            <person name="Macedo-Ribeiro S."/>
            <person name="Pereira P.J."/>
            <person name="Empadinhas N."/>
        </authorList>
    </citation>
    <scope>NUCLEOTIDE SEQUENCE [LARGE SCALE GENOMIC DNA]</scope>
    <source>
        <strain evidence="2">DSM 44199 / CIP 105218 / JCM 12690 / 3849</strain>
    </source>
</reference>
<gene>
    <name evidence="1" type="ORF">C731_0905</name>
</gene>
<organism evidence="1 2">
    <name type="scientific">Mycolicibacterium hassiacum (strain DSM 44199 / CIP 105218 / JCM 12690 / 3849)</name>
    <name type="common">Mycobacterium hassiacum</name>
    <dbReference type="NCBI Taxonomy" id="1122247"/>
    <lineage>
        <taxon>Bacteria</taxon>
        <taxon>Bacillati</taxon>
        <taxon>Actinomycetota</taxon>
        <taxon>Actinomycetes</taxon>
        <taxon>Mycobacteriales</taxon>
        <taxon>Mycobacteriaceae</taxon>
        <taxon>Mycolicibacterium</taxon>
    </lineage>
</organism>
<dbReference type="InterPro" id="IPR024516">
    <property type="entry name" value="Mce_C"/>
</dbReference>
<protein>
    <submittedName>
        <fullName evidence="1">Uncharacterized protein</fullName>
    </submittedName>
</protein>
<keyword evidence="2" id="KW-1185">Reference proteome</keyword>
<dbReference type="Proteomes" id="UP000006265">
    <property type="component" value="Unassembled WGS sequence"/>
</dbReference>
<dbReference type="PANTHER" id="PTHR33371:SF19">
    <property type="entry name" value="MCE-FAMILY PROTEIN MCE4A"/>
    <property type="match status" value="1"/>
</dbReference>
<dbReference type="Pfam" id="PF02470">
    <property type="entry name" value="MlaD"/>
    <property type="match status" value="1"/>
</dbReference>
<proteinExistence type="predicted"/>
<dbReference type="GO" id="GO:0005576">
    <property type="term" value="C:extracellular region"/>
    <property type="evidence" value="ECO:0007669"/>
    <property type="project" value="TreeGrafter"/>
</dbReference>
<dbReference type="EMBL" id="AMRA01000024">
    <property type="protein sequence ID" value="EKF25029.1"/>
    <property type="molecule type" value="Genomic_DNA"/>
</dbReference>
<dbReference type="PATRIC" id="fig|1122247.3.peg.869"/>
<accession>K5BKK6</accession>
<evidence type="ECO:0000313" key="2">
    <source>
        <dbReference type="Proteomes" id="UP000006265"/>
    </source>
</evidence>
<name>K5BKK6_MYCHD</name>
<dbReference type="eggNOG" id="COG1463">
    <property type="taxonomic scope" value="Bacteria"/>
</dbReference>
<sequence length="454" mass="47174">MAEKFESAAAPVSDARLLLRGIALLAGIVVLAALAIAKSEGVFSGRLHVVALLTDVGDGLPKGSDVKFRGALVGRVDGVDPAVGGGQNRVELSLDRHFAPAIPATVTARVVPGNVFAVSSVQLIDNGPGPALKPGDRIHQDQSLATVQFQTALTKLREVLAAAGRPGSGDSVGVLAAVAEATSGRGDEIARAGGGARRIVDELNALMDEPGDPAESTIAVLSEALQGLQRSSPDLLDAVHSAVAPMQTLAEQRQQLTRFLSAGHATFGEVAESFENHMDRIIVITTQLTPVTGVIADGAHTFAPMVTRINNLVNRFFDHVWHEDKNRAVGKFMLVFTPNRMYTRQDCPRYGELEGPSCRTAPLTADPPVIPPPLDPRNYRPSGGNVGPVGGPEELAQLRELLGPDTTVADQILLGPIARGNTITVAPVPDGSDAPPLPAEAPAGPANPGGGNGP</sequence>
<dbReference type="STRING" id="1122247.GCA_000379865_03403"/>
<comment type="caution">
    <text evidence="1">The sequence shown here is derived from an EMBL/GenBank/DDBJ whole genome shotgun (WGS) entry which is preliminary data.</text>
</comment>
<dbReference type="GO" id="GO:0051701">
    <property type="term" value="P:biological process involved in interaction with host"/>
    <property type="evidence" value="ECO:0007669"/>
    <property type="project" value="TreeGrafter"/>
</dbReference>
<evidence type="ECO:0000313" key="1">
    <source>
        <dbReference type="EMBL" id="EKF25029.1"/>
    </source>
</evidence>
<dbReference type="OrthoDB" id="4571090at2"/>
<dbReference type="InterPro" id="IPR052336">
    <property type="entry name" value="MlaD_Phospholipid_Transporter"/>
</dbReference>
<dbReference type="Pfam" id="PF11887">
    <property type="entry name" value="Mce4_CUP1"/>
    <property type="match status" value="1"/>
</dbReference>